<keyword evidence="5" id="KW-0012">Acyltransferase</keyword>
<gene>
    <name evidence="5" type="primary">tsaB</name>
    <name evidence="5" type="ORF">KO508_17640</name>
</gene>
<dbReference type="GO" id="GO:0061711">
    <property type="term" value="F:tRNA N(6)-L-threonylcarbamoyladenine synthase activity"/>
    <property type="evidence" value="ECO:0007669"/>
    <property type="project" value="UniProtKB-EC"/>
</dbReference>
<organism evidence="5 6">
    <name type="scientific">Marinobacter salexigens</name>
    <dbReference type="NCBI Taxonomy" id="1925763"/>
    <lineage>
        <taxon>Bacteria</taxon>
        <taxon>Pseudomonadati</taxon>
        <taxon>Pseudomonadota</taxon>
        <taxon>Gammaproteobacteria</taxon>
        <taxon>Pseudomonadales</taxon>
        <taxon>Marinobacteraceae</taxon>
        <taxon>Marinobacter</taxon>
    </lineage>
</organism>
<evidence type="ECO:0000259" key="4">
    <source>
        <dbReference type="Pfam" id="PF00814"/>
    </source>
</evidence>
<dbReference type="RefSeq" id="WP_216009575.1">
    <property type="nucleotide sequence ID" value="NZ_JAHKPV010000021.1"/>
</dbReference>
<proteinExistence type="inferred from homology"/>
<reference evidence="5 6" key="1">
    <citation type="submission" date="2021-05" db="EMBL/GenBank/DDBJ databases">
        <title>Draft genomes of bacteria isolated from model marine particles.</title>
        <authorList>
            <person name="Datta M.S."/>
            <person name="Schwartzman J.A."/>
            <person name="Enke T.N."/>
            <person name="Saavedra J."/>
            <person name="Cermak N."/>
            <person name="Cordero O.X."/>
        </authorList>
    </citation>
    <scope>NUCLEOTIDE SEQUENCE [LARGE SCALE GENOMIC DNA]</scope>
    <source>
        <strain evidence="5 6">D2M19</strain>
    </source>
</reference>
<sequence>MKLLALDTSSEGCSAALFVDGEVFEKFEIAPRGHTRLLMPMLRELLAEQALKPNDLDALAFARGPGSFTGVRIATGVVQGLAWGLDLPVVPVSSLETVALGAIEVLQVKEGEGIAVAFDARMSELYWGCFRNSSGIPELIGEERVCAPSRVTLEHEATQWAGAGHGWAFYETMPTDVSGRINSVDETIIPRAGWVARLAVAKFHQGLAVPAEQAQPVYIRDEVTWKKLPGRE</sequence>
<feature type="domain" description="Gcp-like" evidence="4">
    <location>
        <begin position="28"/>
        <end position="155"/>
    </location>
</feature>
<dbReference type="InterPro" id="IPR022496">
    <property type="entry name" value="T6A_TsaB"/>
</dbReference>
<name>A0ABS6AG06_9GAMM</name>
<dbReference type="PANTHER" id="PTHR11735:SF11">
    <property type="entry name" value="TRNA THREONYLCARBAMOYLADENOSINE BIOSYNTHESIS PROTEIN TSAB"/>
    <property type="match status" value="1"/>
</dbReference>
<keyword evidence="6" id="KW-1185">Reference proteome</keyword>
<dbReference type="InterPro" id="IPR000905">
    <property type="entry name" value="Gcp-like_dom"/>
</dbReference>
<accession>A0ABS6AG06</accession>
<evidence type="ECO:0000313" key="5">
    <source>
        <dbReference type="EMBL" id="MBU2875824.1"/>
    </source>
</evidence>
<keyword evidence="5" id="KW-0808">Transferase</keyword>
<dbReference type="PANTHER" id="PTHR11735">
    <property type="entry name" value="TRNA N6-ADENOSINE THREONYLCARBAMOYLTRANSFERASE"/>
    <property type="match status" value="1"/>
</dbReference>
<evidence type="ECO:0000256" key="2">
    <source>
        <dbReference type="ARBA" id="ARBA00019012"/>
    </source>
</evidence>
<dbReference type="Pfam" id="PF00814">
    <property type="entry name" value="TsaD"/>
    <property type="match status" value="1"/>
</dbReference>
<dbReference type="Proteomes" id="UP000753376">
    <property type="component" value="Unassembled WGS sequence"/>
</dbReference>
<protein>
    <recommendedName>
        <fullName evidence="2">tRNA threonylcarbamoyladenosine biosynthesis protein TsaB</fullName>
    </recommendedName>
    <alternativeName>
        <fullName evidence="3">t(6)A37 threonylcarbamoyladenosine biosynthesis protein TsaB</fullName>
    </alternativeName>
</protein>
<evidence type="ECO:0000313" key="6">
    <source>
        <dbReference type="Proteomes" id="UP000753376"/>
    </source>
</evidence>
<evidence type="ECO:0000256" key="3">
    <source>
        <dbReference type="ARBA" id="ARBA00032446"/>
    </source>
</evidence>
<comment type="caution">
    <text evidence="5">The sequence shown here is derived from an EMBL/GenBank/DDBJ whole genome shotgun (WGS) entry which is preliminary data.</text>
</comment>
<dbReference type="NCBIfam" id="TIGR03725">
    <property type="entry name" value="T6A_YeaZ"/>
    <property type="match status" value="1"/>
</dbReference>
<comment type="similarity">
    <text evidence="1">Belongs to the KAE1 / TsaD family. TsaB subfamily.</text>
</comment>
<evidence type="ECO:0000256" key="1">
    <source>
        <dbReference type="ARBA" id="ARBA00010493"/>
    </source>
</evidence>
<dbReference type="EMBL" id="JAHKPV010000021">
    <property type="protein sequence ID" value="MBU2875824.1"/>
    <property type="molecule type" value="Genomic_DNA"/>
</dbReference>
<dbReference type="CDD" id="cd24032">
    <property type="entry name" value="ASKHA_NBD_TsaB"/>
    <property type="match status" value="1"/>
</dbReference>